<accession>A0A1S9PFF7</accession>
<sequence length="544" mass="61893">MQKHKPLLPRKFTLLIAGLLFFTGVTKAQSVYLPQSYQFYQKFNAEVYSTTNGMHTSLRPFLVDSSLTNRYTELMNLGVKKDRNWVERKLFNEHLLQVDDKEYTFYADILIDNTFGKDFKDGKDMPSNFKPFGYILKTPLGINTRGFQVGGTIGSKFSFYTSAFENQAIFPSYYNDYVNTTEFVPGLAYDRSFGKPQKDWSYVTALLSYTPNKYLNVTLGQDKTFIGDGYRSLLLSDFAANYPFLRATANIGPVQYMMMWTYLQDIKAPKFDDFGSNRRKYAIYHYFDWNATKSLSLGFFNAVVTPEADDVDNRHGFDINYINPLFFTSGNNKVTPNNVLFGFTGKYKIFNKNALYAQVILDNQKAAGGPSKSSNGYQVGVRGGDLAGAKNLSYLFEFNTVKPYTYSDANMLASYTFYGDPLAHPLGANFKEFVGLLNYSIGRFDLQGQLNYAKYGLDATGENNGKNINAPYEVTTPTSKIAQGIKTDLYYAEGTVSFLMNPKYNLRFELGGLYRVEKNTIADKRNMVLTFGVRTSFRNLYHDF</sequence>
<dbReference type="InterPro" id="IPR038636">
    <property type="entry name" value="Wzi_sf"/>
</dbReference>
<dbReference type="RefSeq" id="WP_238381787.1">
    <property type="nucleotide sequence ID" value="NZ_MBTF01000013.1"/>
</dbReference>
<evidence type="ECO:0000313" key="2">
    <source>
        <dbReference type="Proteomes" id="UP000189739"/>
    </source>
</evidence>
<dbReference type="Proteomes" id="UP000189739">
    <property type="component" value="Unassembled WGS sequence"/>
</dbReference>
<reference evidence="1 2" key="1">
    <citation type="submission" date="2016-07" db="EMBL/GenBank/DDBJ databases">
        <title>Genomic analysis of zinc-resistant bacterium Mucilaginibacter pedocola TBZ30.</title>
        <authorList>
            <person name="Huang J."/>
            <person name="Tang J."/>
        </authorList>
    </citation>
    <scope>NUCLEOTIDE SEQUENCE [LARGE SCALE GENOMIC DNA]</scope>
    <source>
        <strain evidence="1 2">TBZ30</strain>
    </source>
</reference>
<protein>
    <recommendedName>
        <fullName evidence="3">Gliding motility protein RemB</fullName>
    </recommendedName>
</protein>
<gene>
    <name evidence="1" type="ORF">BC343_27925</name>
</gene>
<keyword evidence="2" id="KW-1185">Reference proteome</keyword>
<name>A0A1S9PFF7_9SPHI</name>
<proteinExistence type="predicted"/>
<comment type="caution">
    <text evidence="1">The sequence shown here is derived from an EMBL/GenBank/DDBJ whole genome shotgun (WGS) entry which is preliminary data.</text>
</comment>
<organism evidence="1 2">
    <name type="scientific">Mucilaginibacter pedocola</name>
    <dbReference type="NCBI Taxonomy" id="1792845"/>
    <lineage>
        <taxon>Bacteria</taxon>
        <taxon>Pseudomonadati</taxon>
        <taxon>Bacteroidota</taxon>
        <taxon>Sphingobacteriia</taxon>
        <taxon>Sphingobacteriales</taxon>
        <taxon>Sphingobacteriaceae</taxon>
        <taxon>Mucilaginibacter</taxon>
    </lineage>
</organism>
<dbReference type="Gene3D" id="2.40.160.130">
    <property type="entry name" value="Capsule assembly protein Wzi"/>
    <property type="match status" value="1"/>
</dbReference>
<dbReference type="EMBL" id="MBTF01000013">
    <property type="protein sequence ID" value="OOQ59328.1"/>
    <property type="molecule type" value="Genomic_DNA"/>
</dbReference>
<dbReference type="STRING" id="1792845.BC343_27925"/>
<evidence type="ECO:0000313" key="1">
    <source>
        <dbReference type="EMBL" id="OOQ59328.1"/>
    </source>
</evidence>
<evidence type="ECO:0008006" key="3">
    <source>
        <dbReference type="Google" id="ProtNLM"/>
    </source>
</evidence>
<dbReference type="AlphaFoldDB" id="A0A1S9PFF7"/>